<dbReference type="AlphaFoldDB" id="A0A0A9A0L8"/>
<reference evidence="1" key="2">
    <citation type="journal article" date="2015" name="Data Brief">
        <title>Shoot transcriptome of the giant reed, Arundo donax.</title>
        <authorList>
            <person name="Barrero R.A."/>
            <person name="Guerrero F.D."/>
            <person name="Moolhuijzen P."/>
            <person name="Goolsby J.A."/>
            <person name="Tidwell J."/>
            <person name="Bellgard S.E."/>
            <person name="Bellgard M.I."/>
        </authorList>
    </citation>
    <scope>NUCLEOTIDE SEQUENCE</scope>
    <source>
        <tissue evidence="1">Shoot tissue taken approximately 20 cm above the soil surface</tissue>
    </source>
</reference>
<accession>A0A0A9A0L8</accession>
<reference evidence="1" key="1">
    <citation type="submission" date="2014-09" db="EMBL/GenBank/DDBJ databases">
        <authorList>
            <person name="Magalhaes I.L.F."/>
            <person name="Oliveira U."/>
            <person name="Santos F.R."/>
            <person name="Vidigal T.H.D.A."/>
            <person name="Brescovit A.D."/>
            <person name="Santos A.J."/>
        </authorList>
    </citation>
    <scope>NUCLEOTIDE SEQUENCE</scope>
    <source>
        <tissue evidence="1">Shoot tissue taken approximately 20 cm above the soil surface</tissue>
    </source>
</reference>
<evidence type="ECO:0000313" key="1">
    <source>
        <dbReference type="EMBL" id="JAD45189.1"/>
    </source>
</evidence>
<organism evidence="1">
    <name type="scientific">Arundo donax</name>
    <name type="common">Giant reed</name>
    <name type="synonym">Donax arundinaceus</name>
    <dbReference type="NCBI Taxonomy" id="35708"/>
    <lineage>
        <taxon>Eukaryota</taxon>
        <taxon>Viridiplantae</taxon>
        <taxon>Streptophyta</taxon>
        <taxon>Embryophyta</taxon>
        <taxon>Tracheophyta</taxon>
        <taxon>Spermatophyta</taxon>
        <taxon>Magnoliopsida</taxon>
        <taxon>Liliopsida</taxon>
        <taxon>Poales</taxon>
        <taxon>Poaceae</taxon>
        <taxon>PACMAD clade</taxon>
        <taxon>Arundinoideae</taxon>
        <taxon>Arundineae</taxon>
        <taxon>Arundo</taxon>
    </lineage>
</organism>
<name>A0A0A9A0L8_ARUDO</name>
<proteinExistence type="predicted"/>
<sequence>MPPPFNFLIPLQHYRNYKCNYVSLLEKI</sequence>
<protein>
    <submittedName>
        <fullName evidence="1">Uncharacterized protein</fullName>
    </submittedName>
</protein>
<dbReference type="EMBL" id="GBRH01252706">
    <property type="protein sequence ID" value="JAD45189.1"/>
    <property type="molecule type" value="Transcribed_RNA"/>
</dbReference>